<feature type="compositionally biased region" description="Polar residues" evidence="1">
    <location>
        <begin position="24"/>
        <end position="40"/>
    </location>
</feature>
<gene>
    <name evidence="2" type="ORF">A0H81_05783</name>
</gene>
<feature type="compositionally biased region" description="Polar residues" evidence="1">
    <location>
        <begin position="53"/>
        <end position="63"/>
    </location>
</feature>
<feature type="compositionally biased region" description="Basic and acidic residues" evidence="1">
    <location>
        <begin position="64"/>
        <end position="77"/>
    </location>
</feature>
<dbReference type="OrthoDB" id="2803957at2759"/>
<dbReference type="Pfam" id="PF20414">
    <property type="entry name" value="DUF6698"/>
    <property type="match status" value="1"/>
</dbReference>
<organism evidence="2 3">
    <name type="scientific">Grifola frondosa</name>
    <name type="common">Maitake</name>
    <name type="synonym">Polyporus frondosus</name>
    <dbReference type="NCBI Taxonomy" id="5627"/>
    <lineage>
        <taxon>Eukaryota</taxon>
        <taxon>Fungi</taxon>
        <taxon>Dikarya</taxon>
        <taxon>Basidiomycota</taxon>
        <taxon>Agaricomycotina</taxon>
        <taxon>Agaricomycetes</taxon>
        <taxon>Polyporales</taxon>
        <taxon>Grifolaceae</taxon>
        <taxon>Grifola</taxon>
    </lineage>
</organism>
<dbReference type="AlphaFoldDB" id="A0A1C7MD52"/>
<protein>
    <submittedName>
        <fullName evidence="2">Uncharacterized protein</fullName>
    </submittedName>
</protein>
<keyword evidence="3" id="KW-1185">Reference proteome</keyword>
<feature type="compositionally biased region" description="Acidic residues" evidence="1">
    <location>
        <begin position="82"/>
        <end position="91"/>
    </location>
</feature>
<accession>A0A1C7MD52</accession>
<name>A0A1C7MD52_GRIFR</name>
<dbReference type="Proteomes" id="UP000092993">
    <property type="component" value="Unassembled WGS sequence"/>
</dbReference>
<dbReference type="EMBL" id="LUGG01000005">
    <property type="protein sequence ID" value="OBZ74527.1"/>
    <property type="molecule type" value="Genomic_DNA"/>
</dbReference>
<dbReference type="STRING" id="5627.A0A1C7MD52"/>
<feature type="region of interest" description="Disordered" evidence="1">
    <location>
        <begin position="431"/>
        <end position="451"/>
    </location>
</feature>
<sequence>MPRAKGQSHAPPAKHRARHVQSPPARSTSRGHGMNRQRSASPRRPNHPANWGRSLTRTSSPTPNRERESSQCSDERSQSPFDQEDDIIDEPILDHRNPTYMDVYRAIMMDLHRTKMCGWGYNYSGTPVASIKAHTHFWCRQFRFVSIFDAIEFGVAFWGNEDAIETSEDMKSFRDVPCEKHKLYLRMFTSLLEAVPCLEGCADDFRKSTNGIDYHARSARGDDIGSIKFDGMQYIEEFRTKEGLLICYSTRNSKTLHGFKDTATARMLCPVSSLAVFDENPEYFKRKVREGSHRFTHKNLCVFLYGAEYTPSEVDKGFLQGDFILFRHLFMGRRNTRIDMANEGRGGCKPIAEINKMDRVTPENIAYVCVLARFILNDQREWHLDDRDFKGQDFYDLIVNSFKDNEDWGGKTLKWWNFQIFGMIDDKENSDEAEEDNEWAQMSQSRGQCCR</sequence>
<comment type="caution">
    <text evidence="2">The sequence shown here is derived from an EMBL/GenBank/DDBJ whole genome shotgun (WGS) entry which is preliminary data.</text>
</comment>
<evidence type="ECO:0000313" key="3">
    <source>
        <dbReference type="Proteomes" id="UP000092993"/>
    </source>
</evidence>
<evidence type="ECO:0000313" key="2">
    <source>
        <dbReference type="EMBL" id="OBZ74527.1"/>
    </source>
</evidence>
<dbReference type="InterPro" id="IPR046521">
    <property type="entry name" value="DUF6698"/>
</dbReference>
<evidence type="ECO:0000256" key="1">
    <source>
        <dbReference type="SAM" id="MobiDB-lite"/>
    </source>
</evidence>
<proteinExistence type="predicted"/>
<reference evidence="2 3" key="1">
    <citation type="submission" date="2016-03" db="EMBL/GenBank/DDBJ databases">
        <title>Whole genome sequencing of Grifola frondosa 9006-11.</title>
        <authorList>
            <person name="Min B."/>
            <person name="Park H."/>
            <person name="Kim J.-G."/>
            <person name="Cho H."/>
            <person name="Oh Y.-L."/>
            <person name="Kong W.-S."/>
            <person name="Choi I.-G."/>
        </authorList>
    </citation>
    <scope>NUCLEOTIDE SEQUENCE [LARGE SCALE GENOMIC DNA]</scope>
    <source>
        <strain evidence="2 3">9006-11</strain>
    </source>
</reference>
<feature type="compositionally biased region" description="Polar residues" evidence="1">
    <location>
        <begin position="440"/>
        <end position="451"/>
    </location>
</feature>
<feature type="region of interest" description="Disordered" evidence="1">
    <location>
        <begin position="1"/>
        <end position="92"/>
    </location>
</feature>